<evidence type="ECO:0000313" key="7">
    <source>
        <dbReference type="EMBL" id="AFC30528.1"/>
    </source>
</evidence>
<dbReference type="GO" id="GO:0009251">
    <property type="term" value="P:glucan catabolic process"/>
    <property type="evidence" value="ECO:0007669"/>
    <property type="project" value="TreeGrafter"/>
</dbReference>
<keyword evidence="5" id="KW-0472">Membrane</keyword>
<dbReference type="Proteomes" id="UP000007523">
    <property type="component" value="Chromosome"/>
</dbReference>
<evidence type="ECO:0000256" key="5">
    <source>
        <dbReference type="SAM" id="Phobius"/>
    </source>
</evidence>
<dbReference type="GO" id="GO:0004553">
    <property type="term" value="F:hydrolase activity, hydrolyzing O-glycosyl compounds"/>
    <property type="evidence" value="ECO:0007669"/>
    <property type="project" value="InterPro"/>
</dbReference>
<dbReference type="PROSITE" id="PS50231">
    <property type="entry name" value="RICIN_B_LECTIN"/>
    <property type="match status" value="1"/>
</dbReference>
<keyword evidence="5" id="KW-0812">Transmembrane</keyword>
<dbReference type="EMBL" id="CP003235">
    <property type="protein sequence ID" value="AFC30528.1"/>
    <property type="molecule type" value="Genomic_DNA"/>
</dbReference>
<evidence type="ECO:0000256" key="3">
    <source>
        <dbReference type="ARBA" id="ARBA00023295"/>
    </source>
</evidence>
<feature type="transmembrane region" description="Helical" evidence="5">
    <location>
        <begin position="54"/>
        <end position="73"/>
    </location>
</feature>
<dbReference type="KEGG" id="pmq:PM3016_3709"/>
<dbReference type="AlphaFoldDB" id="H6NAQ2"/>
<evidence type="ECO:0000256" key="2">
    <source>
        <dbReference type="ARBA" id="ARBA00022801"/>
    </source>
</evidence>
<gene>
    <name evidence="7" type="ORF">PM3016_3709</name>
</gene>
<evidence type="ECO:0000256" key="4">
    <source>
        <dbReference type="RuleBase" id="RU361153"/>
    </source>
</evidence>
<dbReference type="PANTHER" id="PTHR34142:SF1">
    <property type="entry name" value="GLYCOSIDE HYDROLASE FAMILY 5 DOMAIN-CONTAINING PROTEIN"/>
    <property type="match status" value="1"/>
</dbReference>
<dbReference type="Gene3D" id="2.80.10.50">
    <property type="match status" value="1"/>
</dbReference>
<dbReference type="Pfam" id="PF14200">
    <property type="entry name" value="RicinB_lectin_2"/>
    <property type="match status" value="2"/>
</dbReference>
<dbReference type="Pfam" id="PF00150">
    <property type="entry name" value="Cellulase"/>
    <property type="match status" value="1"/>
</dbReference>
<name>H6NAQ2_9BACL</name>
<dbReference type="SUPFAM" id="SSF50370">
    <property type="entry name" value="Ricin B-like lectins"/>
    <property type="match status" value="1"/>
</dbReference>
<dbReference type="CDD" id="cd00161">
    <property type="entry name" value="beta-trefoil_Ricin-like"/>
    <property type="match status" value="1"/>
</dbReference>
<dbReference type="InterPro" id="IPR000772">
    <property type="entry name" value="Ricin_B_lectin"/>
</dbReference>
<keyword evidence="5" id="KW-1133">Transmembrane helix</keyword>
<protein>
    <submittedName>
        <fullName evidence="7">Mannanase</fullName>
    </submittedName>
</protein>
<dbReference type="STRING" id="1116391.PM3016_3709"/>
<evidence type="ECO:0000313" key="8">
    <source>
        <dbReference type="Proteomes" id="UP000007523"/>
    </source>
</evidence>
<evidence type="ECO:0000259" key="6">
    <source>
        <dbReference type="SMART" id="SM00458"/>
    </source>
</evidence>
<organism evidence="7 8">
    <name type="scientific">Paenibacillus mucilaginosus 3016</name>
    <dbReference type="NCBI Taxonomy" id="1116391"/>
    <lineage>
        <taxon>Bacteria</taxon>
        <taxon>Bacillati</taxon>
        <taxon>Bacillota</taxon>
        <taxon>Bacilli</taxon>
        <taxon>Bacillales</taxon>
        <taxon>Paenibacillaceae</taxon>
        <taxon>Paenibacillus</taxon>
    </lineage>
</organism>
<keyword evidence="8" id="KW-1185">Reference proteome</keyword>
<evidence type="ECO:0000256" key="1">
    <source>
        <dbReference type="ARBA" id="ARBA00005641"/>
    </source>
</evidence>
<dbReference type="InterPro" id="IPR001547">
    <property type="entry name" value="Glyco_hydro_5"/>
</dbReference>
<accession>H6NAQ2</accession>
<dbReference type="PANTHER" id="PTHR34142">
    <property type="entry name" value="ENDO-BETA-1,4-GLUCANASE A"/>
    <property type="match status" value="1"/>
</dbReference>
<feature type="domain" description="Ricin B lectin" evidence="6">
    <location>
        <begin position="383"/>
        <end position="516"/>
    </location>
</feature>
<comment type="similarity">
    <text evidence="1 4">Belongs to the glycosyl hydrolase 5 (cellulase A) family.</text>
</comment>
<sequence>MRRGWDKEFDCILMPEVSSLCSLHQQNTLLFDFKISMGNGVTIMILTNNRTLKLFLALLLALLTAMAFTTIGVQPVSAATGMYVSGTTVYDANGKPFVMRGINHPHAWYKNDLATAIPAIAATGANSVRIVLSNGSQWSKDSLAFIQNIIALCEQYRMIAILEVHDATGSDSYTALDNAVNYWIEMKSALIGKERTVIINIANEWYGTWDASGWANGYKQAIPKLRSAGLDHLLMVDAAGWGQYPASIHTMGKEVLAADPRKNTMFSIHMYEYAGGTADQVRSNIDGVLNQGLAVVVGEFGPKHSNGEVDEATIMSYSQQKGVGWLVWSWYGNSSDLNYLDVATGPSGSLTSWGNTVVNGTNGIKATSALASVFGTGTGGGTTTYVKLQNRASGLYADSWGRTANGNNVALSGSGTSNNQQWVVEAAGTYVKIKNRANGLYLDGMGRTANGSAASFWSGSSSYNQQWTKEDAGSGYVRFKNRATGLYLDTVGRTTAGSDLGQWAYSTSYNQQWKLVNP</sequence>
<dbReference type="SMART" id="SM00458">
    <property type="entry name" value="RICIN"/>
    <property type="match status" value="1"/>
</dbReference>
<proteinExistence type="inferred from homology"/>
<keyword evidence="3 4" id="KW-0326">Glycosidase</keyword>
<dbReference type="Gene3D" id="3.20.20.80">
    <property type="entry name" value="Glycosidases"/>
    <property type="match status" value="1"/>
</dbReference>
<dbReference type="SUPFAM" id="SSF51445">
    <property type="entry name" value="(Trans)glycosidases"/>
    <property type="match status" value="1"/>
</dbReference>
<dbReference type="InterPro" id="IPR035992">
    <property type="entry name" value="Ricin_B-like_lectins"/>
</dbReference>
<dbReference type="InterPro" id="IPR017853">
    <property type="entry name" value="GH"/>
</dbReference>
<dbReference type="HOGENOM" id="CLU_018488_1_1_9"/>
<reference evidence="7 8" key="1">
    <citation type="journal article" date="2012" name="J. Bacteriol.">
        <title>Complete Genome Sequence of Paenibacillus mucilaginosus 3016, a Bacterium Functional as Microbial Fertilizer.</title>
        <authorList>
            <person name="Ma M."/>
            <person name="Wang Z."/>
            <person name="Li L."/>
            <person name="Jiang X."/>
            <person name="Guan D."/>
            <person name="Cao F."/>
            <person name="Chen H."/>
            <person name="Wang X."/>
            <person name="Shen D."/>
            <person name="Du B."/>
            <person name="Li J."/>
        </authorList>
    </citation>
    <scope>NUCLEOTIDE SEQUENCE [LARGE SCALE GENOMIC DNA]</scope>
    <source>
        <strain evidence="7 8">3016</strain>
    </source>
</reference>
<keyword evidence="2 4" id="KW-0378">Hydrolase</keyword>